<gene>
    <name evidence="6" type="ORF">LAZ67_1002373</name>
</gene>
<evidence type="ECO:0000256" key="1">
    <source>
        <dbReference type="ARBA" id="ARBA00004123"/>
    </source>
</evidence>
<dbReference type="Pfam" id="PF18437">
    <property type="entry name" value="Nup54_C"/>
    <property type="match status" value="1"/>
</dbReference>
<keyword evidence="7" id="KW-1185">Reference proteome</keyword>
<sequence length="1034" mass="114929">MSITRLHGGLWKARSPDLNPIEHVWDNLGRRISSLQSPPRNTHELETALTTEVPHHTMAFGGFNRPAFGQPQASIAPTFGSFGTTTTSTASAPAFNFGSSIRTTTPSFTGFGSTPSFGAAPTTSAFSFSTGTLGATTTAPTFGALGSTSFANPAATTSAFSFNLGTTTTSAPSFGGLGATQPSFSFGGSAAPTFGTGGFGGSTMPGTSFSMFGAQPVAATQPTVASQTSPFTALVTALSLPVLYGDERDAIIARWNQLQAFWGVGKGYYLLNGPPMDFAVDNPFSKFKCIGYSKIPHYNPEDGLVGLDLNKTEAEVLNQKQQIIELLHRIFGSRPNLTVVIDGVRSVINNKVQVIIYLEEKLPTGMTHRISSNDVMNHLQQVTVKTQLAQLGVENLMPKTGLSKEHLQHYLDNAPAGIDGILWKQAKLDNPNPDKYMPVAILGFDGLLNRLKCQQQETQQHRVRLRLIGDDIAELKKRQATTMAKIAENKRKHLELGQKLLRVMVKQEIHRKTGYTLQPEDEQIQNKLEAVQSHLNSPTEYRGRLKELLSQIRLHNHRVALKGENERYKLSTTQHDDIKQHLKNQSEGINYLISILKEDLKDLSSIENHLKNVALLEEEKDLFEKILNLTDPVDRPQQGFLSRDTEELRLKAEGLDVGKATICRVVNGIGKKREAESNGQKFQVDRPRPVRTPATVSKVKRLATTENPPSQRQLSRICGTSLKTINNIIHKDLELDTRRKGKVHKLTPFHMKNRATNARKLYEEHLAGSRSEYTATLDEAWMYVTYCNGIRKICYIKRGNQVPDNWVHQCSETFPKGFMVVGVMTGRGVLPLIKVPSKVKVNSEFYIECVLKPVIEQLKDLYPGEMDKVFLHHDKASSHTSNKTQQFLQEMKDTLGLNFIRNSDIPVKSPDASPLDFYGFANREVIRKGLTNTADPLSHRPTEGCDQLTSIQTYLKGINWPKTRTGGSHLSTAGTVEWTSDSTKQHQQDLELAINKNWRIPPKHSWYSGVDLRQHQTTPTRFRTGHKQELEDPT</sequence>
<feature type="domain" description="Nucleoporin Nup54 alpha-helical" evidence="4">
    <location>
        <begin position="415"/>
        <end position="552"/>
    </location>
</feature>
<dbReference type="InterPro" id="IPR025712">
    <property type="entry name" value="Nup54_alpha-helical_dom"/>
</dbReference>
<dbReference type="Pfam" id="PF13874">
    <property type="entry name" value="Nup54"/>
    <property type="match status" value="1"/>
</dbReference>
<evidence type="ECO:0000313" key="7">
    <source>
        <dbReference type="Proteomes" id="UP001235939"/>
    </source>
</evidence>
<dbReference type="Gene3D" id="3.30.420.10">
    <property type="entry name" value="Ribonuclease H-like superfamily/Ribonuclease H"/>
    <property type="match status" value="2"/>
</dbReference>
<reference evidence="6 7" key="1">
    <citation type="submission" date="2022-01" db="EMBL/GenBank/DDBJ databases">
        <title>A chromosomal length assembly of Cordylochernes scorpioides.</title>
        <authorList>
            <person name="Zeh D."/>
            <person name="Zeh J."/>
        </authorList>
    </citation>
    <scope>NUCLEOTIDE SEQUENCE [LARGE SCALE GENOMIC DNA]</scope>
    <source>
        <strain evidence="6">IN4F17</strain>
        <tissue evidence="6">Whole Body</tissue>
    </source>
</reference>
<dbReference type="PANTHER" id="PTHR13000:SF0">
    <property type="entry name" value="NUCLEOPORIN P54"/>
    <property type="match status" value="1"/>
</dbReference>
<dbReference type="InterPro" id="IPR040985">
    <property type="entry name" value="Nup54_C"/>
</dbReference>
<evidence type="ECO:0000259" key="4">
    <source>
        <dbReference type="Pfam" id="PF13874"/>
    </source>
</evidence>
<protein>
    <submittedName>
        <fullName evidence="6">NUP54</fullName>
    </submittedName>
</protein>
<evidence type="ECO:0000256" key="2">
    <source>
        <dbReference type="ARBA" id="ARBA00022448"/>
    </source>
</evidence>
<dbReference type="Proteomes" id="UP001235939">
    <property type="component" value="Chromosome 01"/>
</dbReference>
<organism evidence="6 7">
    <name type="scientific">Cordylochernes scorpioides</name>
    <dbReference type="NCBI Taxonomy" id="51811"/>
    <lineage>
        <taxon>Eukaryota</taxon>
        <taxon>Metazoa</taxon>
        <taxon>Ecdysozoa</taxon>
        <taxon>Arthropoda</taxon>
        <taxon>Chelicerata</taxon>
        <taxon>Arachnida</taxon>
        <taxon>Pseudoscorpiones</taxon>
        <taxon>Cheliferoidea</taxon>
        <taxon>Chernetidae</taxon>
        <taxon>Cordylochernes</taxon>
    </lineage>
</organism>
<dbReference type="Gene3D" id="1.20.5.170">
    <property type="match status" value="1"/>
</dbReference>
<dbReference type="InterPro" id="IPR024864">
    <property type="entry name" value="Nup54/Nup57/Nup44"/>
</dbReference>
<feature type="domain" description="Nup54 C-terminal interacting" evidence="5">
    <location>
        <begin position="569"/>
        <end position="606"/>
    </location>
</feature>
<evidence type="ECO:0000313" key="6">
    <source>
        <dbReference type="EMBL" id="UYV60802.1"/>
    </source>
</evidence>
<name>A0ABY6JWV3_9ARAC</name>
<proteinExistence type="predicted"/>
<dbReference type="InterPro" id="IPR036397">
    <property type="entry name" value="RNaseH_sf"/>
</dbReference>
<dbReference type="EMBL" id="CP092863">
    <property type="protein sequence ID" value="UYV60802.1"/>
    <property type="molecule type" value="Genomic_DNA"/>
</dbReference>
<keyword evidence="2" id="KW-0813">Transport</keyword>
<evidence type="ECO:0000259" key="5">
    <source>
        <dbReference type="Pfam" id="PF18437"/>
    </source>
</evidence>
<keyword evidence="3" id="KW-0539">Nucleus</keyword>
<dbReference type="Gene3D" id="1.20.5.490">
    <property type="entry name" value="Single helix bin"/>
    <property type="match status" value="1"/>
</dbReference>
<comment type="subcellular location">
    <subcellularLocation>
        <location evidence="1">Nucleus</location>
    </subcellularLocation>
</comment>
<dbReference type="PANTHER" id="PTHR13000">
    <property type="entry name" value="NUCLEOPORIN P54"/>
    <property type="match status" value="1"/>
</dbReference>
<accession>A0ABY6JWV3</accession>
<evidence type="ECO:0000256" key="3">
    <source>
        <dbReference type="ARBA" id="ARBA00023242"/>
    </source>
</evidence>